<sequence>MTIFLQIVLSFFLTEASANSCSQHNPMAEDVPLCPSGGSKLLSENYPIMAATVSDDMGGPGYVKEYVTKVLKAQSQKPPQFFLAVTDETWDEVVREIKKQAPDQATAQQWISGLSRVKTNSRWNWQQDYFESFFDAKTGKPVLREVQGYGRHGSAFTDLMQQSGKDCSFKQGPQLTNNPYKSGHSGGNIEAVNGLCLIGSDHFKGNEWDKYAKVTCENPAMAVKTPSDFLSVGHTDEFFKTLKDPNQKAPCDFSLAFASPKKALDLLKKNPQGRAFDFSHLTPDEALARMSQTPYTYVCREYSYSKSLKNNGGNPDKSREKRSRGVSQFLFEIILPPVSAGATVQPLKDAESKRIREYLERISEGGIDDPALERSRREEKYARLNRRRALMRQSGMIKDSTSIQNAMDCYNMTNKDLADLIEEDFELKEFNASIEAATQKFKKELLEKVKKSYPQCNPKTVELPDLFMGEMDYDSNSPTYVTGSADSIFPNPTNGDIVQDTFILPEPVNPAFKADIDSSIKNLGLKTDYIDTHFAHSMNGNLHCSSHTMRYCRPQGGTK</sequence>
<dbReference type="GO" id="GO:0004668">
    <property type="term" value="F:protein-arginine deiminase activity"/>
    <property type="evidence" value="ECO:0007669"/>
    <property type="project" value="InterPro"/>
</dbReference>
<dbReference type="Proteomes" id="UP000197003">
    <property type="component" value="Chromosome"/>
</dbReference>
<proteinExistence type="predicted"/>
<dbReference type="AlphaFoldDB" id="A0A1Z3N8G2"/>
<dbReference type="SUPFAM" id="SSF55909">
    <property type="entry name" value="Pentein"/>
    <property type="match status" value="1"/>
</dbReference>
<dbReference type="OrthoDB" id="5297129at2"/>
<feature type="domain" description="Protein-arginine deiminase C-terminal" evidence="1">
    <location>
        <begin position="438"/>
        <end position="551"/>
    </location>
</feature>
<dbReference type="GO" id="GO:0005737">
    <property type="term" value="C:cytoplasm"/>
    <property type="evidence" value="ECO:0007669"/>
    <property type="project" value="InterPro"/>
</dbReference>
<protein>
    <submittedName>
        <fullName evidence="2">Resolvase</fullName>
    </submittedName>
</protein>
<dbReference type="GO" id="GO:0005509">
    <property type="term" value="F:calcium ion binding"/>
    <property type="evidence" value="ECO:0007669"/>
    <property type="project" value="InterPro"/>
</dbReference>
<evidence type="ECO:0000313" key="3">
    <source>
        <dbReference type="Proteomes" id="UP000197003"/>
    </source>
</evidence>
<gene>
    <name evidence="2" type="ORF">B9G79_09400</name>
</gene>
<organism evidence="2 3">
    <name type="scientific">Bdellovibrio bacteriovorus</name>
    <dbReference type="NCBI Taxonomy" id="959"/>
    <lineage>
        <taxon>Bacteria</taxon>
        <taxon>Pseudomonadati</taxon>
        <taxon>Bdellovibrionota</taxon>
        <taxon>Bdellovibrionia</taxon>
        <taxon>Bdellovibrionales</taxon>
        <taxon>Pseudobdellovibrionaceae</taxon>
        <taxon>Bdellovibrio</taxon>
    </lineage>
</organism>
<dbReference type="RefSeq" id="WP_088565288.1">
    <property type="nucleotide sequence ID" value="NZ_CP020946.1"/>
</dbReference>
<accession>A0A1Z3N8G2</accession>
<dbReference type="InterPro" id="IPR013530">
    <property type="entry name" value="PAD_C"/>
</dbReference>
<dbReference type="Pfam" id="PF03068">
    <property type="entry name" value="PAD"/>
    <property type="match status" value="1"/>
</dbReference>
<dbReference type="EMBL" id="CP020946">
    <property type="protein sequence ID" value="ASD63773.1"/>
    <property type="molecule type" value="Genomic_DNA"/>
</dbReference>
<evidence type="ECO:0000313" key="2">
    <source>
        <dbReference type="EMBL" id="ASD63773.1"/>
    </source>
</evidence>
<dbReference type="Gene3D" id="3.75.10.10">
    <property type="entry name" value="L-arginine/glycine Amidinotransferase, Chain A"/>
    <property type="match status" value="1"/>
</dbReference>
<name>A0A1Z3N8G2_BDEBC</name>
<evidence type="ECO:0000259" key="1">
    <source>
        <dbReference type="Pfam" id="PF03068"/>
    </source>
</evidence>
<reference evidence="2 3" key="1">
    <citation type="submission" date="2017-04" db="EMBL/GenBank/DDBJ databases">
        <title>Whole genome sequence of Bdellovibrio bacteriovorus strain SSB218315.</title>
        <authorList>
            <person name="Oyedara O."/>
            <person name="Rodriguez-Perez M.A."/>
        </authorList>
    </citation>
    <scope>NUCLEOTIDE SEQUENCE [LARGE SCALE GENOMIC DNA]</scope>
    <source>
        <strain evidence="2 3">SSB218315</strain>
    </source>
</reference>